<accession>A0A7W8JBZ1</accession>
<gene>
    <name evidence="4" type="ORF">HDF10_004161</name>
</gene>
<proteinExistence type="predicted"/>
<keyword evidence="1" id="KW-1133">Transmembrane helix</keyword>
<name>A0A7W8JBZ1_9BACT</name>
<organism evidence="4 5">
    <name type="scientific">Tunturiibacter lichenicola</name>
    <dbReference type="NCBI Taxonomy" id="2051959"/>
    <lineage>
        <taxon>Bacteria</taxon>
        <taxon>Pseudomonadati</taxon>
        <taxon>Acidobacteriota</taxon>
        <taxon>Terriglobia</taxon>
        <taxon>Terriglobales</taxon>
        <taxon>Acidobacteriaceae</taxon>
        <taxon>Tunturiibacter</taxon>
    </lineage>
</organism>
<feature type="domain" description="Bacterial Ig-like" evidence="2">
    <location>
        <begin position="1544"/>
        <end position="1626"/>
    </location>
</feature>
<evidence type="ECO:0000259" key="2">
    <source>
        <dbReference type="Pfam" id="PF16640"/>
    </source>
</evidence>
<feature type="transmembrane region" description="Helical" evidence="1">
    <location>
        <begin position="1726"/>
        <end position="1743"/>
    </location>
</feature>
<dbReference type="Proteomes" id="UP000569092">
    <property type="component" value="Unassembled WGS sequence"/>
</dbReference>
<feature type="domain" description="MBG" evidence="3">
    <location>
        <begin position="1071"/>
        <end position="1143"/>
    </location>
</feature>
<feature type="domain" description="MBG" evidence="3">
    <location>
        <begin position="1227"/>
        <end position="1299"/>
    </location>
</feature>
<dbReference type="InterPro" id="IPR041286">
    <property type="entry name" value="MBG_2"/>
</dbReference>
<feature type="domain" description="MBG" evidence="3">
    <location>
        <begin position="525"/>
        <end position="597"/>
    </location>
</feature>
<feature type="domain" description="MBG" evidence="3">
    <location>
        <begin position="1383"/>
        <end position="1455"/>
    </location>
</feature>
<sequence>AVTGSASITSTDTPTSQAGTTYPITATLGTLAAKNYTFAFAPGTLTITQATTSSYTITWKSQSAVYGTALGSPTLTASSSIAGSFAYSPSGVLQVGPAVAVVATFTPTDTTDYPTQTATANITITPAVLTVTASNATRAYGTPDPTFTDAISGLVNGDTLASAVTGSASITATDTPTSQAGTTYPITATLGTLAAKNYTFAFAPGTLTITQATTSSYTITWKSQSAVYGTALGSPTLTASSSIAGSFSYSPSGVLQVGPAVAVIATFTPTDTTDYPSQSATANITITPAVLTVTASNATRAYGSANPTFTGTITGAVNGDTFTESFSTTATTSSPAGTYPIVPAPIGTALSNYTVNVTDGTLTIGKVTLTVTAANATRAYGAANPTFSASATGAQNSDTFTFTETTTATPSSPTGTYSIVPVASGANLSDYNVVYVNGTLTITQATLTVTAADASRAFGAANPTFSASAAGAASGDTFTFTESTPATSSSPVGTYPIIPVATGTNIANYNVVYVNGTLSIGQATLTVTAANATRAYGAPNPTFSASAVGAQNGDSFTFSESTAATTTSPIGNYPIIPTASGANLSNYTVTYVNGTLTIGQATLTVTAANATRAYGAANPTFSASATGAQNGDSFTFSESTSATTTSPIGNYPIVPTASGANLANYNVTYVNGTLTVGQATLTVTAADANRTYGTPNPTFSASATGAQNGDTFTFTESTSATPASPAGTYPIIPVATGANLGNYTVVYDNGTLTITKATLTVTAADANRTYGTPNPTFSASATGAQNGDSFTYTETTPATTASPIGTYPIVPTAAGANLSNYTVVYNNGTLTIGKATLTVTAADANRTYGIPNPTFSASATGAQNGDSFTYTETTTATTASPIGTYPIVPTAAGANLNNYTVVYDNGTLTIGKATLTVTAADANRTYGTPNPTFSASATGAQNGDTFTFTESTPATIASAPGTYAITPVATGANIADYNVTYVNGTLTIGKATLTVTAADANRTYGAANPAFSASATGAQNGDTFTFTESTSATATSPVGTYPIVPTATGANIADYNVVYANGTLTVTQVTLTVTAANASRTYGATNPAFSASASGAVNGDTFTFTESTSATATSPVGTYAIVPLASGTNLSDYNVVYDNGTLTITQATLTVTAADANRTYGAPNPMFSASATGAQNGDIFTFSETTTATAASPVGTYPIVPLASGTNLSDYNVVYTNGTLTIGKATLTVTAADANRTYGSPNPTFTASATGVENNDTFTYTETTTATPASPIGAYPIVPTAAGSNLSNYTVVYNNGTLTIGQATLTVTAGSTSRIYGSANPVLSATSTGAVNGDTFVFTESTSATPTSPVGAYPIVPVATGTNLSDYNVIYTPGVLTVTQATLTVTAANASREYGIANPDFTATTAGAVNGDTFTVTESTPATISSQIGTYPIIPVATGTNLSDYNVVYSNGTLTIGQATLIVTANSFTKLYGTPNPVFTGTITGALDGDTFTEIFSNSASTLSQPGQYPIIPAATGTNVTDYLQTVQNGVMTITKAPAITTLSLSTTSTVFALPVTFTANVASTTSGTPTGTVTFFDNGTQVNTATLSSSDVATFSTTSLSVGVHTITAVYSGDTDFSSSTASAASGANTINVAPLDFTIVLTSAQTVEGIYGSTRLYTFHVSPTGGYYPGVINLSASPTGPILATYTFSPSTIAQYAGPTDITLTVATRKLASLESPQDRSRRLSHIALGLFLLPLLGLRYSRRSSRKLTRLIIHSLLILSSLGAIGTLTGCGSGYFDRTYPIVVTANSNGIQHTVSVDYHIDQSPQ</sequence>
<protein>
    <recommendedName>
        <fullName evidence="6">Ig-like domain-containing protein</fullName>
    </recommendedName>
</protein>
<dbReference type="InterPro" id="IPR032109">
    <property type="entry name" value="Big_3_5"/>
</dbReference>
<feature type="domain" description="MBG" evidence="3">
    <location>
        <begin position="1305"/>
        <end position="1377"/>
    </location>
</feature>
<feature type="domain" description="MBG" evidence="3">
    <location>
        <begin position="603"/>
        <end position="675"/>
    </location>
</feature>
<feature type="domain" description="MBG" evidence="3">
    <location>
        <begin position="1461"/>
        <end position="1533"/>
    </location>
</feature>
<feature type="domain" description="MBG" evidence="3">
    <location>
        <begin position="681"/>
        <end position="753"/>
    </location>
</feature>
<feature type="domain" description="MBG" evidence="3">
    <location>
        <begin position="447"/>
        <end position="519"/>
    </location>
</feature>
<comment type="caution">
    <text evidence="4">The sequence shown here is derived from an EMBL/GenBank/DDBJ whole genome shotgun (WGS) entry which is preliminary data.</text>
</comment>
<keyword evidence="1" id="KW-0472">Membrane</keyword>
<keyword evidence="1" id="KW-0812">Transmembrane</keyword>
<feature type="domain" description="MBG" evidence="3">
    <location>
        <begin position="1149"/>
        <end position="1221"/>
    </location>
</feature>
<feature type="domain" description="MBG" evidence="3">
    <location>
        <begin position="915"/>
        <end position="987"/>
    </location>
</feature>
<dbReference type="Pfam" id="PF16640">
    <property type="entry name" value="Big_3_5"/>
    <property type="match status" value="1"/>
</dbReference>
<evidence type="ECO:0000259" key="3">
    <source>
        <dbReference type="Pfam" id="PF18676"/>
    </source>
</evidence>
<feature type="domain" description="MBG" evidence="3">
    <location>
        <begin position="291"/>
        <end position="363"/>
    </location>
</feature>
<feature type="domain" description="MBG" evidence="3">
    <location>
        <begin position="759"/>
        <end position="831"/>
    </location>
</feature>
<feature type="transmembrane region" description="Helical" evidence="1">
    <location>
        <begin position="1755"/>
        <end position="1779"/>
    </location>
</feature>
<feature type="domain" description="MBG" evidence="3">
    <location>
        <begin position="129"/>
        <end position="208"/>
    </location>
</feature>
<evidence type="ECO:0000313" key="4">
    <source>
        <dbReference type="EMBL" id="MBB5346151.1"/>
    </source>
</evidence>
<reference evidence="4 5" key="1">
    <citation type="submission" date="2020-08" db="EMBL/GenBank/DDBJ databases">
        <title>Genomic Encyclopedia of Type Strains, Phase IV (KMG-V): Genome sequencing to study the core and pangenomes of soil and plant-associated prokaryotes.</title>
        <authorList>
            <person name="Whitman W."/>
        </authorList>
    </citation>
    <scope>NUCLEOTIDE SEQUENCE [LARGE SCALE GENOMIC DNA]</scope>
    <source>
        <strain evidence="4 5">M8US30</strain>
    </source>
</reference>
<evidence type="ECO:0008006" key="6">
    <source>
        <dbReference type="Google" id="ProtNLM"/>
    </source>
</evidence>
<evidence type="ECO:0000256" key="1">
    <source>
        <dbReference type="SAM" id="Phobius"/>
    </source>
</evidence>
<feature type="non-terminal residue" evidence="4">
    <location>
        <position position="1"/>
    </location>
</feature>
<dbReference type="EMBL" id="JACHDZ010000009">
    <property type="protein sequence ID" value="MBB5346151.1"/>
    <property type="molecule type" value="Genomic_DNA"/>
</dbReference>
<dbReference type="Pfam" id="PF18676">
    <property type="entry name" value="MBG_2"/>
    <property type="match status" value="17"/>
</dbReference>
<feature type="domain" description="MBG" evidence="3">
    <location>
        <begin position="837"/>
        <end position="909"/>
    </location>
</feature>
<dbReference type="Gene3D" id="3.30.160.710">
    <property type="match status" value="17"/>
</dbReference>
<evidence type="ECO:0000313" key="5">
    <source>
        <dbReference type="Proteomes" id="UP000569092"/>
    </source>
</evidence>
<feature type="domain" description="MBG" evidence="3">
    <location>
        <begin position="369"/>
        <end position="441"/>
    </location>
</feature>
<feature type="domain" description="MBG" evidence="3">
    <location>
        <begin position="993"/>
        <end position="1065"/>
    </location>
</feature>